<gene>
    <name evidence="6" type="ORF">FGIG_01127</name>
</gene>
<dbReference type="Gene3D" id="2.10.110.10">
    <property type="entry name" value="Cysteine Rich Protein"/>
    <property type="match status" value="1"/>
</dbReference>
<proteinExistence type="predicted"/>
<evidence type="ECO:0000313" key="6">
    <source>
        <dbReference type="EMBL" id="TPP56635.1"/>
    </source>
</evidence>
<dbReference type="AlphaFoldDB" id="A0A504Y912"/>
<keyword evidence="7" id="KW-1185">Reference proteome</keyword>
<name>A0A504Y912_FASGI</name>
<evidence type="ECO:0000313" key="7">
    <source>
        <dbReference type="Proteomes" id="UP000316759"/>
    </source>
</evidence>
<keyword evidence="1 4" id="KW-0479">Metal-binding</keyword>
<organism evidence="6 7">
    <name type="scientific">Fasciola gigantica</name>
    <name type="common">Giant liver fluke</name>
    <dbReference type="NCBI Taxonomy" id="46835"/>
    <lineage>
        <taxon>Eukaryota</taxon>
        <taxon>Metazoa</taxon>
        <taxon>Spiralia</taxon>
        <taxon>Lophotrochozoa</taxon>
        <taxon>Platyhelminthes</taxon>
        <taxon>Trematoda</taxon>
        <taxon>Digenea</taxon>
        <taxon>Plagiorchiida</taxon>
        <taxon>Echinostomata</taxon>
        <taxon>Echinostomatoidea</taxon>
        <taxon>Fasciolidae</taxon>
        <taxon>Fasciola</taxon>
    </lineage>
</organism>
<dbReference type="SMART" id="SM00132">
    <property type="entry name" value="LIM"/>
    <property type="match status" value="1"/>
</dbReference>
<evidence type="ECO:0000259" key="5">
    <source>
        <dbReference type="PROSITE" id="PS50023"/>
    </source>
</evidence>
<sequence length="303" mass="34851">MVQRVLLSSDGLIRSSRSLRTRSSKTMFEFQLRIQTRECELGHVIRGRNLDCSLNSGCLQRLYCCFHISIYWGQQKCTNKMGLRLRKHRSHMHIYSSAKHWSDPGIGAGIHCTTCNLPLDSGVYSGNRYYHQGCFQREMCRRTPSPHTAYLNSEKTYYNQRAPEFERSRSSTYITDTSGPVAHSKCFRCHREVLYGYYNNGNYVHPECSNCKICGFPVGSTEVTMVGGELYCTKHAHPVKYTTKDNTIAPTGLKGRRTQSNPNLMQCFTNEMSARRICNPMRNGDLQWLFQLKETLSLRLHSV</sequence>
<protein>
    <recommendedName>
        <fullName evidence="5">LIM zinc-binding domain-containing protein</fullName>
    </recommendedName>
</protein>
<reference evidence="6 7" key="1">
    <citation type="submission" date="2019-04" db="EMBL/GenBank/DDBJ databases">
        <title>Annotation for the trematode Fasciola gigantica.</title>
        <authorList>
            <person name="Choi Y.-J."/>
        </authorList>
    </citation>
    <scope>NUCLEOTIDE SEQUENCE [LARGE SCALE GENOMIC DNA]</scope>
    <source>
        <strain evidence="6">Uganda_cow_1</strain>
    </source>
</reference>
<feature type="domain" description="LIM zinc-binding" evidence="5">
    <location>
        <begin position="184"/>
        <end position="243"/>
    </location>
</feature>
<dbReference type="PROSITE" id="PS50023">
    <property type="entry name" value="LIM_DOMAIN_2"/>
    <property type="match status" value="1"/>
</dbReference>
<comment type="caution">
    <text evidence="6">The sequence shown here is derived from an EMBL/GenBank/DDBJ whole genome shotgun (WGS) entry which is preliminary data.</text>
</comment>
<accession>A0A504Y912</accession>
<evidence type="ECO:0000256" key="1">
    <source>
        <dbReference type="ARBA" id="ARBA00022723"/>
    </source>
</evidence>
<evidence type="ECO:0000256" key="2">
    <source>
        <dbReference type="ARBA" id="ARBA00022833"/>
    </source>
</evidence>
<keyword evidence="3 4" id="KW-0440">LIM domain</keyword>
<dbReference type="EMBL" id="SUNJ01014256">
    <property type="protein sequence ID" value="TPP56635.1"/>
    <property type="molecule type" value="Genomic_DNA"/>
</dbReference>
<dbReference type="Proteomes" id="UP000316759">
    <property type="component" value="Unassembled WGS sequence"/>
</dbReference>
<dbReference type="GO" id="GO:0046872">
    <property type="term" value="F:metal ion binding"/>
    <property type="evidence" value="ECO:0007669"/>
    <property type="project" value="UniProtKB-KW"/>
</dbReference>
<evidence type="ECO:0000256" key="3">
    <source>
        <dbReference type="ARBA" id="ARBA00023038"/>
    </source>
</evidence>
<evidence type="ECO:0000256" key="4">
    <source>
        <dbReference type="PROSITE-ProRule" id="PRU00125"/>
    </source>
</evidence>
<dbReference type="InterPro" id="IPR001781">
    <property type="entry name" value="Znf_LIM"/>
</dbReference>
<keyword evidence="2 4" id="KW-0862">Zinc</keyword>